<keyword evidence="1" id="KW-0479">Metal-binding</keyword>
<dbReference type="AlphaFoldDB" id="A0A0A9CVZ2"/>
<organism evidence="6">
    <name type="scientific">Arundo donax</name>
    <name type="common">Giant reed</name>
    <name type="synonym">Donax arundinaceus</name>
    <dbReference type="NCBI Taxonomy" id="35708"/>
    <lineage>
        <taxon>Eukaryota</taxon>
        <taxon>Viridiplantae</taxon>
        <taxon>Streptophyta</taxon>
        <taxon>Embryophyta</taxon>
        <taxon>Tracheophyta</taxon>
        <taxon>Spermatophyta</taxon>
        <taxon>Magnoliopsida</taxon>
        <taxon>Liliopsida</taxon>
        <taxon>Poales</taxon>
        <taxon>Poaceae</taxon>
        <taxon>PACMAD clade</taxon>
        <taxon>Arundinoideae</taxon>
        <taxon>Arundineae</taxon>
        <taxon>Arundo</taxon>
    </lineage>
</organism>
<dbReference type="EMBL" id="GBRH01220340">
    <property type="protein sequence ID" value="JAD77555.1"/>
    <property type="molecule type" value="Transcribed_RNA"/>
</dbReference>
<sequence length="118" mass="12268">MLRQMGAEGQAWQGIASSHEAAAAGLRTTLDQLLQSPCAGAKGEGEAEAEDAQSCCFEKEEREADRGGWACQACGEAEACVLLLPCRHLCLCGGCEAAVDVCPVCLATKNASLHVLLC</sequence>
<reference evidence="6" key="1">
    <citation type="submission" date="2014-09" db="EMBL/GenBank/DDBJ databases">
        <authorList>
            <person name="Magalhaes I.L.F."/>
            <person name="Oliveira U."/>
            <person name="Santos F.R."/>
            <person name="Vidigal T.H.D.A."/>
            <person name="Brescovit A.D."/>
            <person name="Santos A.J."/>
        </authorList>
    </citation>
    <scope>NUCLEOTIDE SEQUENCE</scope>
    <source>
        <tissue evidence="6">Shoot tissue taken approximately 20 cm above the soil surface</tissue>
    </source>
</reference>
<evidence type="ECO:0000256" key="1">
    <source>
        <dbReference type="ARBA" id="ARBA00022723"/>
    </source>
</evidence>
<dbReference type="Pfam" id="PF13920">
    <property type="entry name" value="zf-C3HC4_3"/>
    <property type="match status" value="1"/>
</dbReference>
<dbReference type="PROSITE" id="PS50089">
    <property type="entry name" value="ZF_RING_2"/>
    <property type="match status" value="1"/>
</dbReference>
<dbReference type="Gene3D" id="3.30.40.10">
    <property type="entry name" value="Zinc/RING finger domain, C3HC4 (zinc finger)"/>
    <property type="match status" value="1"/>
</dbReference>
<dbReference type="GO" id="GO:0008270">
    <property type="term" value="F:zinc ion binding"/>
    <property type="evidence" value="ECO:0007669"/>
    <property type="project" value="UniProtKB-KW"/>
</dbReference>
<keyword evidence="2 4" id="KW-0863">Zinc-finger</keyword>
<dbReference type="PANTHER" id="PTHR42647:SF38">
    <property type="entry name" value="RING-TYPE DOMAIN-CONTAINING PROTEIN"/>
    <property type="match status" value="1"/>
</dbReference>
<evidence type="ECO:0000256" key="2">
    <source>
        <dbReference type="ARBA" id="ARBA00022771"/>
    </source>
</evidence>
<evidence type="ECO:0000313" key="6">
    <source>
        <dbReference type="EMBL" id="JAD77555.1"/>
    </source>
</evidence>
<dbReference type="FunFam" id="3.30.40.10:FF:000239">
    <property type="entry name" value="probable BOI-related E3 ubiquitin-protein ligase 2"/>
    <property type="match status" value="1"/>
</dbReference>
<name>A0A0A9CVZ2_ARUDO</name>
<evidence type="ECO:0000256" key="3">
    <source>
        <dbReference type="ARBA" id="ARBA00022833"/>
    </source>
</evidence>
<dbReference type="GO" id="GO:0004842">
    <property type="term" value="F:ubiquitin-protein transferase activity"/>
    <property type="evidence" value="ECO:0007669"/>
    <property type="project" value="TreeGrafter"/>
</dbReference>
<dbReference type="PANTHER" id="PTHR42647">
    <property type="entry name" value="SBP (S-RIBONUCLEASE BINDING PROTEIN) FAMILY PROTEIN"/>
    <property type="match status" value="1"/>
</dbReference>
<reference evidence="6" key="2">
    <citation type="journal article" date="2015" name="Data Brief">
        <title>Shoot transcriptome of the giant reed, Arundo donax.</title>
        <authorList>
            <person name="Barrero R.A."/>
            <person name="Guerrero F.D."/>
            <person name="Moolhuijzen P."/>
            <person name="Goolsby J.A."/>
            <person name="Tidwell J."/>
            <person name="Bellgard S.E."/>
            <person name="Bellgard M.I."/>
        </authorList>
    </citation>
    <scope>NUCLEOTIDE SEQUENCE</scope>
    <source>
        <tissue evidence="6">Shoot tissue taken approximately 20 cm above the soil surface</tissue>
    </source>
</reference>
<proteinExistence type="predicted"/>
<dbReference type="InterPro" id="IPR013083">
    <property type="entry name" value="Znf_RING/FYVE/PHD"/>
</dbReference>
<feature type="domain" description="RING-type" evidence="5">
    <location>
        <begin position="71"/>
        <end position="105"/>
    </location>
</feature>
<dbReference type="InterPro" id="IPR001841">
    <property type="entry name" value="Znf_RING"/>
</dbReference>
<evidence type="ECO:0000259" key="5">
    <source>
        <dbReference type="PROSITE" id="PS50089"/>
    </source>
</evidence>
<protein>
    <recommendedName>
        <fullName evidence="5">RING-type domain-containing protein</fullName>
    </recommendedName>
</protein>
<keyword evidence="3" id="KW-0862">Zinc</keyword>
<evidence type="ECO:0000256" key="4">
    <source>
        <dbReference type="PROSITE-ProRule" id="PRU00175"/>
    </source>
</evidence>
<accession>A0A0A9CVZ2</accession>